<feature type="transmembrane region" description="Helical" evidence="1">
    <location>
        <begin position="132"/>
        <end position="151"/>
    </location>
</feature>
<dbReference type="Proteomes" id="UP000054988">
    <property type="component" value="Unassembled WGS sequence"/>
</dbReference>
<accession>A0A0W0FZ74</accession>
<evidence type="ECO:0000256" key="1">
    <source>
        <dbReference type="SAM" id="Phobius"/>
    </source>
</evidence>
<feature type="transmembrane region" description="Helical" evidence="1">
    <location>
        <begin position="186"/>
        <end position="206"/>
    </location>
</feature>
<reference evidence="3 4" key="1">
    <citation type="submission" date="2015-12" db="EMBL/GenBank/DDBJ databases">
        <title>Draft genome sequence of Moniliophthora roreri, the causal agent of frosty pod rot of cacao.</title>
        <authorList>
            <person name="Aime M.C."/>
            <person name="Diaz-Valderrama J.R."/>
            <person name="Kijpornyongpan T."/>
            <person name="Phillips-Mora W."/>
        </authorList>
    </citation>
    <scope>NUCLEOTIDE SEQUENCE [LARGE SCALE GENOMIC DNA]</scope>
    <source>
        <strain evidence="3 4">MCA 2952</strain>
    </source>
</reference>
<organism evidence="3 4">
    <name type="scientific">Moniliophthora roreri</name>
    <name type="common">Frosty pod rot fungus</name>
    <name type="synonym">Monilia roreri</name>
    <dbReference type="NCBI Taxonomy" id="221103"/>
    <lineage>
        <taxon>Eukaryota</taxon>
        <taxon>Fungi</taxon>
        <taxon>Dikarya</taxon>
        <taxon>Basidiomycota</taxon>
        <taxon>Agaricomycotina</taxon>
        <taxon>Agaricomycetes</taxon>
        <taxon>Agaricomycetidae</taxon>
        <taxon>Agaricales</taxon>
        <taxon>Marasmiineae</taxon>
        <taxon>Marasmiaceae</taxon>
        <taxon>Moniliophthora</taxon>
    </lineage>
</organism>
<evidence type="ECO:0000313" key="4">
    <source>
        <dbReference type="Proteomes" id="UP000054988"/>
    </source>
</evidence>
<evidence type="ECO:0000313" key="3">
    <source>
        <dbReference type="EMBL" id="KTB41617.1"/>
    </source>
</evidence>
<keyword evidence="1" id="KW-1133">Transmembrane helix</keyword>
<gene>
    <name evidence="3" type="ORF">WG66_5766</name>
</gene>
<dbReference type="eggNOG" id="ENOG502S35T">
    <property type="taxonomic scope" value="Eukaryota"/>
</dbReference>
<feature type="signal peptide" evidence="2">
    <location>
        <begin position="1"/>
        <end position="23"/>
    </location>
</feature>
<dbReference type="EMBL" id="LATX01001438">
    <property type="protein sequence ID" value="KTB41617.1"/>
    <property type="molecule type" value="Genomic_DNA"/>
</dbReference>
<evidence type="ECO:0000256" key="2">
    <source>
        <dbReference type="SAM" id="SignalP"/>
    </source>
</evidence>
<sequence length="1057" mass="107890">MLTLRKLFVSLCAATTLVSTTVAVPAPHVPNAVAAASSTGAIFDPRCECYTNPLPVIISDCKDKISPLLDQLKSFGPSDCTADKIKTVVVSIKGVLSEGIDQINILAASNVDLNTRLSNGTSVLSVADCATLLAGLITMIFGCFGVVLKMVVTAQSTAVIAVFADLGICVAQFLKASCTVVSDGSLLTAVVPQITASLGVAITLGITSSFDYCKIDFTKLTGVTVGATVVTAVNSTVATAINSTVATALNSTVATTVVSNTPVSIVLILQDCWSKVSPLLDQLKALSPSDCTADKISLITAQVKTILVSVTAQVKLLSGASADVVLATGNGKTMSITDLSYLCGDIVVCILAALLKVIVSSQSKDAVVKVCVDLCVVIGTFLKACCDVVPFNGGLAAAVIPIVKSSMGVIISLGCTSSFDFLGFDWTQVAKELGKDLTISIATSVASNTTATVIANTTSTVVNVGNTIANTTSTVVNAGTTVVNGTSTAVNAGVVSIVSIFNDCGSKLSPLADQLKKLGANDCTPDKIQPIVDEMKGVLVSATTQIQGLSGKTIEIVLASNGSVISVSDCAKLCGNLVISIFTAVYSVIQIVASSNQKAVFAIFIDLHACIGTFIKTACSVVTFNGGLITALVPVIKGSLHATIKMGCGKDLDFLNIDFQSISQQLGVQVVTSLSVVSVLIDITAKISPLTDQLKNLRASDCTSDKITPIVKQIKDILVAASAQIKGLNGLTVNLILAANGATMSVGDCATLCGKAVICIFDAVSAMLKVVVAGQSKAVIAICIDLCVSVGTFLKVCCDVVSFNGGLSVALLPVIKTSLGVCISLGSSCTSAFGFLGVDFTQLAKDLGVTLGGAVSATTLVSLPAIIADVNAKITPLVSTHRISRLAALKNDNCNGGNVNAIAVQIKQIIVAATAQVQLLVGADASVVLASNGKVLSVGDCAAAMAGLCKLFFGAIDAVLSVVTAAQAKVVFGICADLGVTMGAFIKVSCSCVNGLQGALISLITLPLGVCMKLQITNNFSFLNVNWTDITVKTGISIGGILSNLLSGGLRISLKWN</sequence>
<keyword evidence="1" id="KW-0472">Membrane</keyword>
<comment type="caution">
    <text evidence="3">The sequence shown here is derived from an EMBL/GenBank/DDBJ whole genome shotgun (WGS) entry which is preliminary data.</text>
</comment>
<feature type="chain" id="PRO_5006902202" evidence="2">
    <location>
        <begin position="24"/>
        <end position="1057"/>
    </location>
</feature>
<feature type="transmembrane region" description="Helical" evidence="1">
    <location>
        <begin position="158"/>
        <end position="174"/>
    </location>
</feature>
<keyword evidence="1" id="KW-0812">Transmembrane</keyword>
<keyword evidence="2" id="KW-0732">Signal</keyword>
<name>A0A0W0FZ74_MONRR</name>
<proteinExistence type="predicted"/>
<protein>
    <submittedName>
        <fullName evidence="3">Uncharacterized protein</fullName>
    </submittedName>
</protein>
<dbReference type="AlphaFoldDB" id="A0A0W0FZ74"/>